<keyword evidence="2" id="KW-1185">Reference proteome</keyword>
<dbReference type="InterPro" id="IPR012019">
    <property type="entry name" value="HcgB"/>
</dbReference>
<evidence type="ECO:0000313" key="2">
    <source>
        <dbReference type="Proteomes" id="UP000053695"/>
    </source>
</evidence>
<organism evidence="1 2">
    <name type="scientific">Methanocaldococcus villosus KIN24-T80</name>
    <dbReference type="NCBI Taxonomy" id="1069083"/>
    <lineage>
        <taxon>Archaea</taxon>
        <taxon>Methanobacteriati</taxon>
        <taxon>Methanobacteriota</taxon>
        <taxon>Methanomada group</taxon>
        <taxon>Methanococci</taxon>
        <taxon>Methanococcales</taxon>
        <taxon>Methanocaldococcaceae</taxon>
        <taxon>Methanocaldococcus</taxon>
    </lineage>
</organism>
<dbReference type="Gene3D" id="3.40.50.10150">
    <property type="entry name" value="B12-dependent dehydatase associated subunit"/>
    <property type="match status" value="1"/>
</dbReference>
<proteinExistence type="predicted"/>
<gene>
    <name evidence="1" type="ORF">J422_05928</name>
</gene>
<dbReference type="RefSeq" id="WP_004593029.1">
    <property type="nucleotide sequence ID" value="NZ_APMM01000047.1"/>
</dbReference>
<dbReference type="PATRIC" id="fig|1069083.5.peg.1154"/>
<reference evidence="1 2" key="1">
    <citation type="journal article" date="2013" name="Genome Announc.">
        <title>Draft Genome Sequence of a Highly Flagellated, Fast-Swimming Archaeon, Methanocaldococcus villosus Strain KIN24-T80 (DSM 22612).</title>
        <authorList>
            <person name="Thennarasu S."/>
            <person name="Polireddy D."/>
            <person name="Antony A."/>
            <person name="Yada M.R."/>
            <person name="Algarawi S."/>
            <person name="Sivakumar N."/>
        </authorList>
    </citation>
    <scope>NUCLEOTIDE SEQUENCE [LARGE SCALE GENOMIC DNA]</scope>
    <source>
        <strain evidence="1 2">KIN24-T80</strain>
    </source>
</reference>
<comment type="caution">
    <text evidence="1">The sequence shown here is derived from an EMBL/GenBank/DDBJ whole genome shotgun (WGS) entry which is preliminary data.</text>
</comment>
<dbReference type="AlphaFoldDB" id="N6UTV0"/>
<dbReference type="OrthoDB" id="114359at2157"/>
<dbReference type="InterPro" id="IPR010254">
    <property type="entry name" value="B12-dep_deHydtase_bsu"/>
</dbReference>
<protein>
    <submittedName>
        <fullName evidence="1">Uncharacterized protein</fullName>
    </submittedName>
</protein>
<feature type="non-terminal residue" evidence="1">
    <location>
        <position position="1"/>
    </location>
</feature>
<accession>N6UTV0</accession>
<dbReference type="Pfam" id="PF11576">
    <property type="entry name" value="HcgB"/>
    <property type="match status" value="1"/>
</dbReference>
<dbReference type="EMBL" id="APMM01000047">
    <property type="protein sequence ID" value="ENN95774.1"/>
    <property type="molecule type" value="Genomic_DNA"/>
</dbReference>
<sequence>IKNIMLKFVKDAEIKMTDIDTSFADLTRMPAIFKALMAVDVENGDIYIARGRLGIPGSGAMLVILDNKGRILTASLSPPSSIHKEKIEKRIEKEIIEALNRVGIK</sequence>
<evidence type="ECO:0000313" key="1">
    <source>
        <dbReference type="EMBL" id="ENN95774.1"/>
    </source>
</evidence>
<name>N6UTV0_9EURY</name>
<dbReference type="STRING" id="1069083.GCA_000371805_00574"/>
<dbReference type="Proteomes" id="UP000053695">
    <property type="component" value="Unassembled WGS sequence"/>
</dbReference>